<dbReference type="OrthoDB" id="5579088at2759"/>
<keyword evidence="3" id="KW-1185">Reference proteome</keyword>
<dbReference type="EMBL" id="BFAA01310060">
    <property type="protein sequence ID" value="GCB86551.1"/>
    <property type="molecule type" value="Genomic_DNA"/>
</dbReference>
<dbReference type="STRING" id="75743.A0A401QM97"/>
<organism evidence="2 3">
    <name type="scientific">Scyliorhinus torazame</name>
    <name type="common">Cloudy catshark</name>
    <name type="synonym">Catulus torazame</name>
    <dbReference type="NCBI Taxonomy" id="75743"/>
    <lineage>
        <taxon>Eukaryota</taxon>
        <taxon>Metazoa</taxon>
        <taxon>Chordata</taxon>
        <taxon>Craniata</taxon>
        <taxon>Vertebrata</taxon>
        <taxon>Chondrichthyes</taxon>
        <taxon>Elasmobranchii</taxon>
        <taxon>Galeomorphii</taxon>
        <taxon>Galeoidea</taxon>
        <taxon>Carcharhiniformes</taxon>
        <taxon>Scyliorhinidae</taxon>
        <taxon>Scyliorhinus</taxon>
    </lineage>
</organism>
<feature type="transmembrane region" description="Helical" evidence="1">
    <location>
        <begin position="25"/>
        <end position="45"/>
    </location>
</feature>
<reference evidence="2 3" key="1">
    <citation type="journal article" date="2018" name="Nat. Ecol. Evol.">
        <title>Shark genomes provide insights into elasmobranch evolution and the origin of vertebrates.</title>
        <authorList>
            <person name="Hara Y"/>
            <person name="Yamaguchi K"/>
            <person name="Onimaru K"/>
            <person name="Kadota M"/>
            <person name="Koyanagi M"/>
            <person name="Keeley SD"/>
            <person name="Tatsumi K"/>
            <person name="Tanaka K"/>
            <person name="Motone F"/>
            <person name="Kageyama Y"/>
            <person name="Nozu R"/>
            <person name="Adachi N"/>
            <person name="Nishimura O"/>
            <person name="Nakagawa R"/>
            <person name="Tanegashima C"/>
            <person name="Kiyatake I"/>
            <person name="Matsumoto R"/>
            <person name="Murakumo K"/>
            <person name="Nishida K"/>
            <person name="Terakita A"/>
            <person name="Kuratani S"/>
            <person name="Sato K"/>
            <person name="Hyodo S Kuraku.S."/>
        </authorList>
    </citation>
    <scope>NUCLEOTIDE SEQUENCE [LARGE SCALE GENOMIC DNA]</scope>
</reference>
<dbReference type="AlphaFoldDB" id="A0A401QM97"/>
<keyword evidence="1" id="KW-1133">Transmembrane helix</keyword>
<sequence>MIVRQALVFLSDQTAGFLGNRLVRAYYHVWLASLVVFGPLLQFYVNPRVIFANRRNYFHV</sequence>
<proteinExistence type="predicted"/>
<evidence type="ECO:0000256" key="1">
    <source>
        <dbReference type="SAM" id="Phobius"/>
    </source>
</evidence>
<protein>
    <submittedName>
        <fullName evidence="2">Uncharacterized protein</fullName>
    </submittedName>
</protein>
<feature type="non-terminal residue" evidence="2">
    <location>
        <position position="60"/>
    </location>
</feature>
<keyword evidence="1" id="KW-0812">Transmembrane</keyword>
<name>A0A401QM97_SCYTO</name>
<accession>A0A401QM97</accession>
<keyword evidence="1" id="KW-0472">Membrane</keyword>
<comment type="caution">
    <text evidence="2">The sequence shown here is derived from an EMBL/GenBank/DDBJ whole genome shotgun (WGS) entry which is preliminary data.</text>
</comment>
<evidence type="ECO:0000313" key="2">
    <source>
        <dbReference type="EMBL" id="GCB86551.1"/>
    </source>
</evidence>
<dbReference type="Proteomes" id="UP000288216">
    <property type="component" value="Unassembled WGS sequence"/>
</dbReference>
<gene>
    <name evidence="2" type="ORF">scyTo_0027239</name>
</gene>
<evidence type="ECO:0000313" key="3">
    <source>
        <dbReference type="Proteomes" id="UP000288216"/>
    </source>
</evidence>